<name>A0A094SA47_9ZZZZ</name>
<reference evidence="1" key="1">
    <citation type="submission" date="2014-05" db="EMBL/GenBank/DDBJ databases">
        <title>Key roles for freshwater Actinobacteria revealed by deep metagenomic sequencing.</title>
        <authorList>
            <person name="Ghai R."/>
            <person name="Mizuno C.M."/>
            <person name="Picazo A."/>
            <person name="Camacho A."/>
            <person name="Rodriguez-Valera F."/>
        </authorList>
    </citation>
    <scope>NUCLEOTIDE SEQUENCE</scope>
</reference>
<proteinExistence type="predicted"/>
<evidence type="ECO:0000313" key="1">
    <source>
        <dbReference type="EMBL" id="KGA14878.1"/>
    </source>
</evidence>
<organism evidence="1">
    <name type="scientific">freshwater metagenome</name>
    <dbReference type="NCBI Taxonomy" id="449393"/>
    <lineage>
        <taxon>unclassified sequences</taxon>
        <taxon>metagenomes</taxon>
        <taxon>ecological metagenomes</taxon>
    </lineage>
</organism>
<dbReference type="InterPro" id="IPR023869">
    <property type="entry name" value="tRNA_Adeno_NH3ase_assoc_put"/>
</dbReference>
<dbReference type="NCBIfam" id="TIGR03941">
    <property type="entry name" value="tRNA_deam_assoc"/>
    <property type="match status" value="1"/>
</dbReference>
<evidence type="ECO:0008006" key="2">
    <source>
        <dbReference type="Google" id="ProtNLM"/>
    </source>
</evidence>
<dbReference type="EMBL" id="JNSK01000114">
    <property type="protein sequence ID" value="KGA14878.1"/>
    <property type="molecule type" value="Genomic_DNA"/>
</dbReference>
<gene>
    <name evidence="1" type="ORF">GM50_18710</name>
</gene>
<sequence>MSGNMVDVTDAMVNEVDIAVAAWHEDGRWNLALLPDAQDLPHIIDRLKSQQTNGGAIALLAIDEEFFMVIRVLGSHISMFLSDVTCAIDYEVAADFLELCDLDSPEEDEEPLPVGHLDILADLGVNQMELSALCDDTELFPDEQLEAIASRLGFAEQFAELLEL</sequence>
<accession>A0A094SA47</accession>
<comment type="caution">
    <text evidence="1">The sequence shown here is derived from an EMBL/GenBank/DDBJ whole genome shotgun (WGS) entry which is preliminary data.</text>
</comment>
<protein>
    <recommendedName>
        <fullName evidence="2">tRNA adenosine deaminase</fullName>
    </recommendedName>
</protein>
<dbReference type="AlphaFoldDB" id="A0A094SA47"/>